<dbReference type="AlphaFoldDB" id="A0ABD3P4I7"/>
<dbReference type="Proteomes" id="UP001516023">
    <property type="component" value="Unassembled WGS sequence"/>
</dbReference>
<dbReference type="EMBL" id="JABMIG020000279">
    <property type="protein sequence ID" value="KAL3782689.1"/>
    <property type="molecule type" value="Genomic_DNA"/>
</dbReference>
<comment type="caution">
    <text evidence="5">The sequence shown here is derived from an EMBL/GenBank/DDBJ whole genome shotgun (WGS) entry which is preliminary data.</text>
</comment>
<organism evidence="5 6">
    <name type="scientific">Cyclotella cryptica</name>
    <dbReference type="NCBI Taxonomy" id="29204"/>
    <lineage>
        <taxon>Eukaryota</taxon>
        <taxon>Sar</taxon>
        <taxon>Stramenopiles</taxon>
        <taxon>Ochrophyta</taxon>
        <taxon>Bacillariophyta</taxon>
        <taxon>Coscinodiscophyceae</taxon>
        <taxon>Thalassiosirophycidae</taxon>
        <taxon>Stephanodiscales</taxon>
        <taxon>Stephanodiscaceae</taxon>
        <taxon>Cyclotella</taxon>
    </lineage>
</organism>
<dbReference type="PROSITE" id="PS50118">
    <property type="entry name" value="HMG_BOX_2"/>
    <property type="match status" value="1"/>
</dbReference>
<evidence type="ECO:0000256" key="3">
    <source>
        <dbReference type="SAM" id="MobiDB-lite"/>
    </source>
</evidence>
<keyword evidence="2" id="KW-0539">Nucleus</keyword>
<dbReference type="InterPro" id="IPR036910">
    <property type="entry name" value="HMG_box_dom_sf"/>
</dbReference>
<keyword evidence="1 2" id="KW-0238">DNA-binding</keyword>
<dbReference type="SUPFAM" id="SSF47095">
    <property type="entry name" value="HMG-box"/>
    <property type="match status" value="1"/>
</dbReference>
<feature type="compositionally biased region" description="Basic and acidic residues" evidence="3">
    <location>
        <begin position="167"/>
        <end position="185"/>
    </location>
</feature>
<evidence type="ECO:0000313" key="6">
    <source>
        <dbReference type="Proteomes" id="UP001516023"/>
    </source>
</evidence>
<feature type="region of interest" description="Disordered" evidence="3">
    <location>
        <begin position="162"/>
        <end position="191"/>
    </location>
</feature>
<proteinExistence type="predicted"/>
<evidence type="ECO:0000259" key="4">
    <source>
        <dbReference type="PROSITE" id="PS50118"/>
    </source>
</evidence>
<dbReference type="SMART" id="SM00398">
    <property type="entry name" value="HMG"/>
    <property type="match status" value="1"/>
</dbReference>
<protein>
    <recommendedName>
        <fullName evidence="4">HMG box domain-containing protein</fullName>
    </recommendedName>
</protein>
<dbReference type="Gene3D" id="1.10.30.10">
    <property type="entry name" value="High mobility group box domain"/>
    <property type="match status" value="1"/>
</dbReference>
<evidence type="ECO:0000256" key="1">
    <source>
        <dbReference type="ARBA" id="ARBA00023125"/>
    </source>
</evidence>
<accession>A0ABD3P4I7</accession>
<keyword evidence="6" id="KW-1185">Reference proteome</keyword>
<evidence type="ECO:0000313" key="5">
    <source>
        <dbReference type="EMBL" id="KAL3782689.1"/>
    </source>
</evidence>
<dbReference type="GO" id="GO:0003677">
    <property type="term" value="F:DNA binding"/>
    <property type="evidence" value="ECO:0007669"/>
    <property type="project" value="UniProtKB-UniRule"/>
</dbReference>
<feature type="DNA-binding region" description="HMG box" evidence="2">
    <location>
        <begin position="22"/>
        <end position="100"/>
    </location>
</feature>
<evidence type="ECO:0000256" key="2">
    <source>
        <dbReference type="PROSITE-ProRule" id="PRU00267"/>
    </source>
</evidence>
<sequence length="472" mass="52174">MKGADRKTRKRKSNSNQILVKPKRPISAYNFFFRDLREELKSGSSQEKDNGKSEKKLSVEEIGRLIGQRWQGLSKNELAEYEDMAKKDCARYEEEMAVFHDEELALMCMGHNATGNADSQDDADDGQESHQDEERQPSGNKDLIKTLHLDFIQADGAVDPKGAVACHPDDDRKPAAMGHYSKETKQSTQQMYPQQTNNVTAMSLDQEAATVSSIPTLPFTAAAPQLNAFGVASSQDQNATWILQHVQQLVHNHQEQRNSILAPVTDECTVASLSDQICQQRAAIKNRQDAILLEYKLLQTKDDMLEKIISSLGENNISSSSQLTDNSTRNPIASEADANLLQMFVDMNSRIGQSDTMNANTLPALMLSNHPYVEGASTPLTGNRSGQLHRNQYLQLPQTQFFGPSDVQALLAQAASSNSATLASLANLHQIVNQSHPSASAEDMWLISQVLAAQQHTTPPTEAAKKKSKDWE</sequence>
<feature type="compositionally biased region" description="Basic and acidic residues" evidence="3">
    <location>
        <begin position="127"/>
        <end position="141"/>
    </location>
</feature>
<dbReference type="GO" id="GO:0005634">
    <property type="term" value="C:nucleus"/>
    <property type="evidence" value="ECO:0007669"/>
    <property type="project" value="UniProtKB-UniRule"/>
</dbReference>
<dbReference type="PANTHER" id="PTHR48112">
    <property type="entry name" value="HIGH MOBILITY GROUP PROTEIN DSP1"/>
    <property type="match status" value="1"/>
</dbReference>
<feature type="domain" description="HMG box" evidence="4">
    <location>
        <begin position="22"/>
        <end position="100"/>
    </location>
</feature>
<gene>
    <name evidence="5" type="ORF">HJC23_002589</name>
</gene>
<name>A0ABD3P4I7_9STRA</name>
<dbReference type="InterPro" id="IPR050342">
    <property type="entry name" value="HMGB"/>
</dbReference>
<feature type="region of interest" description="Disordered" evidence="3">
    <location>
        <begin position="112"/>
        <end position="141"/>
    </location>
</feature>
<dbReference type="InterPro" id="IPR009071">
    <property type="entry name" value="HMG_box_dom"/>
</dbReference>
<dbReference type="Pfam" id="PF09011">
    <property type="entry name" value="HMG_box_2"/>
    <property type="match status" value="1"/>
</dbReference>
<reference evidence="5 6" key="1">
    <citation type="journal article" date="2020" name="G3 (Bethesda)">
        <title>Improved Reference Genome for Cyclotella cryptica CCMP332, a Model for Cell Wall Morphogenesis, Salinity Adaptation, and Lipid Production in Diatoms (Bacillariophyta).</title>
        <authorList>
            <person name="Roberts W.R."/>
            <person name="Downey K.M."/>
            <person name="Ruck E.C."/>
            <person name="Traller J.C."/>
            <person name="Alverson A.J."/>
        </authorList>
    </citation>
    <scope>NUCLEOTIDE SEQUENCE [LARGE SCALE GENOMIC DNA]</scope>
    <source>
        <strain evidence="5 6">CCMP332</strain>
    </source>
</reference>